<reference evidence="4 5" key="1">
    <citation type="journal article" date="2017" name="Gigascience">
        <title>Draft genome of the honey bee ectoparasitic mite, Tropilaelaps mercedesae, is shaped by the parasitic life history.</title>
        <authorList>
            <person name="Dong X."/>
            <person name="Armstrong S.D."/>
            <person name="Xia D."/>
            <person name="Makepeace B.L."/>
            <person name="Darby A.C."/>
            <person name="Kadowaki T."/>
        </authorList>
    </citation>
    <scope>NUCLEOTIDE SEQUENCE [LARGE SCALE GENOMIC DNA]</scope>
    <source>
        <strain evidence="4">Wuxi-XJTLU</strain>
    </source>
</reference>
<evidence type="ECO:0000313" key="5">
    <source>
        <dbReference type="Proteomes" id="UP000192247"/>
    </source>
</evidence>
<dbReference type="PROSITE" id="PS00518">
    <property type="entry name" value="ZF_RING_1"/>
    <property type="match status" value="1"/>
</dbReference>
<accession>A0A1V9XKP1</accession>
<evidence type="ECO:0000313" key="4">
    <source>
        <dbReference type="EMBL" id="OQR74104.1"/>
    </source>
</evidence>
<dbReference type="EMBL" id="MNPL01008734">
    <property type="protein sequence ID" value="OQR74104.1"/>
    <property type="molecule type" value="Genomic_DNA"/>
</dbReference>
<dbReference type="InParanoid" id="A0A1V9XKP1"/>
<comment type="caution">
    <text evidence="4">The sequence shown here is derived from an EMBL/GenBank/DDBJ whole genome shotgun (WGS) entry which is preliminary data.</text>
</comment>
<dbReference type="InterPro" id="IPR013083">
    <property type="entry name" value="Znf_RING/FYVE/PHD"/>
</dbReference>
<protein>
    <recommendedName>
        <fullName evidence="6">RING-type domain-containing protein</fullName>
    </recommendedName>
</protein>
<organism evidence="4 5">
    <name type="scientific">Tropilaelaps mercedesae</name>
    <dbReference type="NCBI Taxonomy" id="418985"/>
    <lineage>
        <taxon>Eukaryota</taxon>
        <taxon>Metazoa</taxon>
        <taxon>Ecdysozoa</taxon>
        <taxon>Arthropoda</taxon>
        <taxon>Chelicerata</taxon>
        <taxon>Arachnida</taxon>
        <taxon>Acari</taxon>
        <taxon>Parasitiformes</taxon>
        <taxon>Mesostigmata</taxon>
        <taxon>Gamasina</taxon>
        <taxon>Dermanyssoidea</taxon>
        <taxon>Laelapidae</taxon>
        <taxon>Tropilaelaps</taxon>
    </lineage>
</organism>
<proteinExistence type="predicted"/>
<dbReference type="AlphaFoldDB" id="A0A1V9XKP1"/>
<evidence type="ECO:0008006" key="6">
    <source>
        <dbReference type="Google" id="ProtNLM"/>
    </source>
</evidence>
<gene>
    <name evidence="4" type="ORF">BIW11_09304</name>
</gene>
<keyword evidence="5" id="KW-1185">Reference proteome</keyword>
<evidence type="ECO:0000256" key="1">
    <source>
        <dbReference type="ARBA" id="ARBA00022723"/>
    </source>
</evidence>
<dbReference type="Proteomes" id="UP000192247">
    <property type="component" value="Unassembled WGS sequence"/>
</dbReference>
<dbReference type="GO" id="GO:0008270">
    <property type="term" value="F:zinc ion binding"/>
    <property type="evidence" value="ECO:0007669"/>
    <property type="project" value="UniProtKB-KW"/>
</dbReference>
<sequence>MPGGPKSAMATSRIRRGTANIRMHLVDLPSEICPGGVELRPLDATSASRLKACCICQGHSANAYSATCGHSFCSHCATVRPSEYGTETASSKITQVWCHCCKARKDAEQVQVTAALETMRFACPCGFEGKLREIKQHFWKSPEVGGHREDDEVEEGHQTEHHSHITQRLQEQHEKFTAELQELRHHIETRLEAHRSGKQFISIHVRDLIEQHLEKKTEVWSNLYRWWGDGYPCATQIHIDVVKNVSWLGVYHQTFFEASTQPWPMKKRIRFELLNAKGAVAKTYEAPVYVNGKSISKCFAAPLKDGGYGLSKVIKVDKLLPTGNIITEDGILALTVEAISLSRPPSPARIC</sequence>
<evidence type="ECO:0000256" key="3">
    <source>
        <dbReference type="ARBA" id="ARBA00022833"/>
    </source>
</evidence>
<keyword evidence="3" id="KW-0862">Zinc</keyword>
<keyword evidence="2" id="KW-0863">Zinc-finger</keyword>
<dbReference type="OrthoDB" id="6519364at2759"/>
<dbReference type="Gene3D" id="3.30.40.10">
    <property type="entry name" value="Zinc/RING finger domain, C3HC4 (zinc finger)"/>
    <property type="match status" value="1"/>
</dbReference>
<keyword evidence="1" id="KW-0479">Metal-binding</keyword>
<evidence type="ECO:0000256" key="2">
    <source>
        <dbReference type="ARBA" id="ARBA00022771"/>
    </source>
</evidence>
<name>A0A1V9XKP1_9ACAR</name>
<dbReference type="InterPro" id="IPR017907">
    <property type="entry name" value="Znf_RING_CS"/>
</dbReference>